<evidence type="ECO:0000256" key="1">
    <source>
        <dbReference type="SAM" id="MobiDB-lite"/>
    </source>
</evidence>
<name>A0A6A6S924_9PLEO</name>
<organism evidence="2 3">
    <name type="scientific">Massarina eburnea CBS 473.64</name>
    <dbReference type="NCBI Taxonomy" id="1395130"/>
    <lineage>
        <taxon>Eukaryota</taxon>
        <taxon>Fungi</taxon>
        <taxon>Dikarya</taxon>
        <taxon>Ascomycota</taxon>
        <taxon>Pezizomycotina</taxon>
        <taxon>Dothideomycetes</taxon>
        <taxon>Pleosporomycetidae</taxon>
        <taxon>Pleosporales</taxon>
        <taxon>Massarineae</taxon>
        <taxon>Massarinaceae</taxon>
        <taxon>Massarina</taxon>
    </lineage>
</organism>
<proteinExistence type="predicted"/>
<keyword evidence="3" id="KW-1185">Reference proteome</keyword>
<feature type="region of interest" description="Disordered" evidence="1">
    <location>
        <begin position="553"/>
        <end position="575"/>
    </location>
</feature>
<dbReference type="AlphaFoldDB" id="A0A6A6S924"/>
<dbReference type="OrthoDB" id="1744869at2759"/>
<dbReference type="Proteomes" id="UP000799753">
    <property type="component" value="Unassembled WGS sequence"/>
</dbReference>
<evidence type="ECO:0000313" key="2">
    <source>
        <dbReference type="EMBL" id="KAF2644070.1"/>
    </source>
</evidence>
<evidence type="ECO:0000313" key="3">
    <source>
        <dbReference type="Proteomes" id="UP000799753"/>
    </source>
</evidence>
<protein>
    <recommendedName>
        <fullName evidence="4">V-type c subunit family protein</fullName>
    </recommendedName>
</protein>
<accession>A0A6A6S924</accession>
<dbReference type="EMBL" id="MU006779">
    <property type="protein sequence ID" value="KAF2644070.1"/>
    <property type="molecule type" value="Genomic_DNA"/>
</dbReference>
<gene>
    <name evidence="2" type="ORF">P280DRAFT_466758</name>
</gene>
<reference evidence="2" key="1">
    <citation type="journal article" date="2020" name="Stud. Mycol.">
        <title>101 Dothideomycetes genomes: a test case for predicting lifestyles and emergence of pathogens.</title>
        <authorList>
            <person name="Haridas S."/>
            <person name="Albert R."/>
            <person name="Binder M."/>
            <person name="Bloem J."/>
            <person name="Labutti K."/>
            <person name="Salamov A."/>
            <person name="Andreopoulos B."/>
            <person name="Baker S."/>
            <person name="Barry K."/>
            <person name="Bills G."/>
            <person name="Bluhm B."/>
            <person name="Cannon C."/>
            <person name="Castanera R."/>
            <person name="Culley D."/>
            <person name="Daum C."/>
            <person name="Ezra D."/>
            <person name="Gonzalez J."/>
            <person name="Henrissat B."/>
            <person name="Kuo A."/>
            <person name="Liang C."/>
            <person name="Lipzen A."/>
            <person name="Lutzoni F."/>
            <person name="Magnuson J."/>
            <person name="Mondo S."/>
            <person name="Nolan M."/>
            <person name="Ohm R."/>
            <person name="Pangilinan J."/>
            <person name="Park H.-J."/>
            <person name="Ramirez L."/>
            <person name="Alfaro M."/>
            <person name="Sun H."/>
            <person name="Tritt A."/>
            <person name="Yoshinaga Y."/>
            <person name="Zwiers L.-H."/>
            <person name="Turgeon B."/>
            <person name="Goodwin S."/>
            <person name="Spatafora J."/>
            <person name="Crous P."/>
            <person name="Grigoriev I."/>
        </authorList>
    </citation>
    <scope>NUCLEOTIDE SEQUENCE</scope>
    <source>
        <strain evidence="2">CBS 473.64</strain>
    </source>
</reference>
<evidence type="ECO:0008006" key="4">
    <source>
        <dbReference type="Google" id="ProtNLM"/>
    </source>
</evidence>
<sequence length="575" mass="62020">MPPWVARQCHVLRGLKPASVRVCRRPHVSLRPYTQAPTGDDGNLKIRSANSAIIIPRSVVGTTPEDLIQHITPIGKGRLKYNRCAVFLVTPSFAPWLLDDSAFIQKAIHHTYSECLGPADPRYARVYALCAVVDKLPAPKPIHPAEDLGNEAASRSNQPPIGESGFEGMAYATLRYADWIASSFEPPDDQALISFVASTTSESVGYFADTLRLPLANTIFQTGSPSTMIDSLWVKNKGGQEFALKRKRSAKHHSIKIHAFAPGTRQASSLAVPLIPLTVPRRVEASMGNILRRVTGPDGESALASQELEQVVPQFYNARRESSQATMVWALVISKEKLKPILAATDSALGRLPDDIATGSMMTDAELWDSLWKKRPAAWNDLVPNALVAGARLHRVLSGGGGWGKKAGLLSLDPVASAPDTNSSASDMSDGPDNLSSALQQVARDGDYIQFFISPSNNIDDSVDPLQQLQEAAGLGSKWSWELGTIPSTVDALPAGSWQHNSSTTKETFVFRNCFGALTEGGVSINRNFELRRKEASPPIGGSKIDVPFSRFSSASLGPEGDIHDEDVGGLGESV</sequence>